<comment type="caution">
    <text evidence="2">The sequence shown here is derived from an EMBL/GenBank/DDBJ whole genome shotgun (WGS) entry which is preliminary data.</text>
</comment>
<evidence type="ECO:0000259" key="1">
    <source>
        <dbReference type="PROSITE" id="PS50076"/>
    </source>
</evidence>
<dbReference type="EMBL" id="JAHSQO010000001">
    <property type="protein sequence ID" value="MBY8915784.1"/>
    <property type="molecule type" value="Genomic_DNA"/>
</dbReference>
<name>A0ABS7R4B9_9HYPH</name>
<evidence type="ECO:0000313" key="3">
    <source>
        <dbReference type="Proteomes" id="UP000777661"/>
    </source>
</evidence>
<dbReference type="PROSITE" id="PS50076">
    <property type="entry name" value="DNAJ_2"/>
    <property type="match status" value="1"/>
</dbReference>
<accession>A0ABS7R4B9</accession>
<gene>
    <name evidence="2" type="ORF">KVG22_04245</name>
</gene>
<sequence>MTFWDRITDFITRAPGSALSAMVEAIRTVFEGDPQLRRRVAFSIAIIALSAKMAKADGVVTQDEVRAFHEIFSVPRNEQANVSRLYNLAQQDVAGFEAYAHQMANLCGYGGPNCMVLEDILDALFHIAKADGVIHERETEFLQRVAEIFDIGDDHFEQMLSRHAITGDGNPYLVLGVEHGAPFDEIKRRYRRLVAENHPDKLIARGVPEEFLAIANTRLAAINAAYESIEKAQVRA</sequence>
<keyword evidence="3" id="KW-1185">Reference proteome</keyword>
<dbReference type="CDD" id="cd07316">
    <property type="entry name" value="terB_like_DjlA"/>
    <property type="match status" value="1"/>
</dbReference>
<dbReference type="RefSeq" id="WP_065815351.1">
    <property type="nucleotide sequence ID" value="NZ_CBDDPV010000002.1"/>
</dbReference>
<dbReference type="Gene3D" id="1.10.3680.10">
    <property type="entry name" value="TerB-like"/>
    <property type="match status" value="1"/>
</dbReference>
<dbReference type="Pfam" id="PF05099">
    <property type="entry name" value="TerB"/>
    <property type="match status" value="1"/>
</dbReference>
<dbReference type="SMART" id="SM00271">
    <property type="entry name" value="DnaJ"/>
    <property type="match status" value="1"/>
</dbReference>
<dbReference type="InterPro" id="IPR001623">
    <property type="entry name" value="DnaJ_domain"/>
</dbReference>
<dbReference type="SUPFAM" id="SSF46565">
    <property type="entry name" value="Chaperone J-domain"/>
    <property type="match status" value="1"/>
</dbReference>
<dbReference type="Gene3D" id="1.10.287.110">
    <property type="entry name" value="DnaJ domain"/>
    <property type="match status" value="1"/>
</dbReference>
<dbReference type="InterPro" id="IPR007791">
    <property type="entry name" value="DjlA_N"/>
</dbReference>
<dbReference type="InterPro" id="IPR036869">
    <property type="entry name" value="J_dom_sf"/>
</dbReference>
<proteinExistence type="predicted"/>
<dbReference type="Pfam" id="PF00226">
    <property type="entry name" value="DnaJ"/>
    <property type="match status" value="1"/>
</dbReference>
<feature type="domain" description="J" evidence="1">
    <location>
        <begin position="170"/>
        <end position="236"/>
    </location>
</feature>
<dbReference type="CDD" id="cd06257">
    <property type="entry name" value="DnaJ"/>
    <property type="match status" value="1"/>
</dbReference>
<dbReference type="SUPFAM" id="SSF158682">
    <property type="entry name" value="TerB-like"/>
    <property type="match status" value="1"/>
</dbReference>
<evidence type="ECO:0000313" key="2">
    <source>
        <dbReference type="EMBL" id="MBY8915784.1"/>
    </source>
</evidence>
<organism evidence="2 3">
    <name type="scientific">Nitratireductor rhodophyticola</name>
    <dbReference type="NCBI Taxonomy" id="2854036"/>
    <lineage>
        <taxon>Bacteria</taxon>
        <taxon>Pseudomonadati</taxon>
        <taxon>Pseudomonadota</taxon>
        <taxon>Alphaproteobacteria</taxon>
        <taxon>Hyphomicrobiales</taxon>
        <taxon>Phyllobacteriaceae</taxon>
        <taxon>Nitratireductor</taxon>
    </lineage>
</organism>
<reference evidence="2 3" key="1">
    <citation type="submission" date="2021-06" db="EMBL/GenBank/DDBJ databases">
        <title>Nitratireductor porphyridii sp. nov., isolated from a small marine red alga, Porphyridium purpureum in South Korea.</title>
        <authorList>
            <person name="Kim K.H."/>
            <person name="Kristyanto S."/>
            <person name="Jeon C.O."/>
        </authorList>
    </citation>
    <scope>NUCLEOTIDE SEQUENCE [LARGE SCALE GENOMIC DNA]</scope>
    <source>
        <strain evidence="2 3">R6</strain>
    </source>
</reference>
<dbReference type="InterPro" id="IPR029024">
    <property type="entry name" value="TerB-like"/>
</dbReference>
<protein>
    <submittedName>
        <fullName evidence="2">DnaJ family molecular chaperone</fullName>
    </submittedName>
</protein>
<dbReference type="PRINTS" id="PR00625">
    <property type="entry name" value="JDOMAIN"/>
</dbReference>
<dbReference type="Proteomes" id="UP000777661">
    <property type="component" value="Unassembled WGS sequence"/>
</dbReference>